<dbReference type="Proteomes" id="UP000620366">
    <property type="component" value="Unassembled WGS sequence"/>
</dbReference>
<dbReference type="InterPro" id="IPR052550">
    <property type="entry name" value="Pyrimidine_5'-ntase_YjjG"/>
</dbReference>
<proteinExistence type="predicted"/>
<reference evidence="1" key="1">
    <citation type="submission" date="2020-08" db="EMBL/GenBank/DDBJ databases">
        <title>Genome public.</title>
        <authorList>
            <person name="Liu C."/>
            <person name="Sun Q."/>
        </authorList>
    </citation>
    <scope>NUCLEOTIDE SEQUENCE</scope>
    <source>
        <strain evidence="1">BX7</strain>
    </source>
</reference>
<dbReference type="SUPFAM" id="SSF56784">
    <property type="entry name" value="HAD-like"/>
    <property type="match status" value="1"/>
</dbReference>
<dbReference type="Pfam" id="PF00702">
    <property type="entry name" value="Hydrolase"/>
    <property type="match status" value="1"/>
</dbReference>
<dbReference type="InterPro" id="IPR011951">
    <property type="entry name" value="HAD-SF_hydro_IA_YjjG/PynA"/>
</dbReference>
<dbReference type="PANTHER" id="PTHR47478">
    <property type="match status" value="1"/>
</dbReference>
<dbReference type="NCBIfam" id="TIGR01549">
    <property type="entry name" value="HAD-SF-IA-v1"/>
    <property type="match status" value="1"/>
</dbReference>
<dbReference type="Gene3D" id="1.10.150.240">
    <property type="entry name" value="Putative phosphatase, domain 2"/>
    <property type="match status" value="1"/>
</dbReference>
<accession>A0A926HTT8</accession>
<dbReference type="PRINTS" id="PR00413">
    <property type="entry name" value="HADHALOGNASE"/>
</dbReference>
<name>A0A926HTT8_9FIRM</name>
<organism evidence="1 2">
    <name type="scientific">Feifania hominis</name>
    <dbReference type="NCBI Taxonomy" id="2763660"/>
    <lineage>
        <taxon>Bacteria</taxon>
        <taxon>Bacillati</taxon>
        <taxon>Bacillota</taxon>
        <taxon>Clostridia</taxon>
        <taxon>Eubacteriales</taxon>
        <taxon>Feifaniaceae</taxon>
        <taxon>Feifania</taxon>
    </lineage>
</organism>
<protein>
    <submittedName>
        <fullName evidence="1">Noncanonical pyrimidine nucleotidase, YjjG family</fullName>
    </submittedName>
</protein>
<dbReference type="InterPro" id="IPR023214">
    <property type="entry name" value="HAD_sf"/>
</dbReference>
<dbReference type="SFLD" id="SFLDG01135">
    <property type="entry name" value="C1.5.6:_HAD__Beta-PGM__Phospha"/>
    <property type="match status" value="1"/>
</dbReference>
<dbReference type="SFLD" id="SFLDS00003">
    <property type="entry name" value="Haloacid_Dehalogenase"/>
    <property type="match status" value="1"/>
</dbReference>
<gene>
    <name evidence="1" type="ORF">H8695_00790</name>
</gene>
<evidence type="ECO:0000313" key="1">
    <source>
        <dbReference type="EMBL" id="MBC8535235.1"/>
    </source>
</evidence>
<dbReference type="InterPro" id="IPR023198">
    <property type="entry name" value="PGP-like_dom2"/>
</dbReference>
<dbReference type="InterPro" id="IPR006439">
    <property type="entry name" value="HAD-SF_hydro_IA"/>
</dbReference>
<dbReference type="EMBL" id="JACRSP010000001">
    <property type="protein sequence ID" value="MBC8535235.1"/>
    <property type="molecule type" value="Genomic_DNA"/>
</dbReference>
<dbReference type="NCBIfam" id="TIGR02254">
    <property type="entry name" value="YjjG_YfnB"/>
    <property type="match status" value="1"/>
</dbReference>
<dbReference type="Gene3D" id="3.40.50.1000">
    <property type="entry name" value="HAD superfamily/HAD-like"/>
    <property type="match status" value="1"/>
</dbReference>
<dbReference type="PANTHER" id="PTHR47478:SF1">
    <property type="entry name" value="PYRIMIDINE 5'-NUCLEOTIDASE YJJG"/>
    <property type="match status" value="1"/>
</dbReference>
<evidence type="ECO:0000313" key="2">
    <source>
        <dbReference type="Proteomes" id="UP000620366"/>
    </source>
</evidence>
<dbReference type="RefSeq" id="WP_249298871.1">
    <property type="nucleotide sequence ID" value="NZ_JACRSP010000001.1"/>
</dbReference>
<dbReference type="AlphaFoldDB" id="A0A926HTT8"/>
<dbReference type="InterPro" id="IPR036412">
    <property type="entry name" value="HAD-like_sf"/>
</dbReference>
<dbReference type="SFLD" id="SFLDG01129">
    <property type="entry name" value="C1.5:_HAD__Beta-PGM__Phosphata"/>
    <property type="match status" value="1"/>
</dbReference>
<keyword evidence="2" id="KW-1185">Reference proteome</keyword>
<comment type="caution">
    <text evidence="1">The sequence shown here is derived from an EMBL/GenBank/DDBJ whole genome shotgun (WGS) entry which is preliminary data.</text>
</comment>
<dbReference type="GO" id="GO:0008253">
    <property type="term" value="F:5'-nucleotidase activity"/>
    <property type="evidence" value="ECO:0007669"/>
    <property type="project" value="InterPro"/>
</dbReference>
<sequence length="230" mass="26020">MRYQTILFDIDGTLFDWSKAEVEALRATFDRYGFPFDDDTLALYRTINHDLWRRLELGEIKKADLFARRFVDLFSRLGLSADAAAFNDDYLRGVAERPVLYDGAVALCRDLAQFCQLIVVTNGVALTQYGRIGRTEIGQYFSDIIVSQDAGYEKPDPRFFDYVFSTCGLGDRSHVLIVGDGLTSDIQGGINAGIDTCWYNPGREPVPDGYVITHVSHDYNDIKRFVLKAQ</sequence>